<gene>
    <name evidence="2" type="ORF">JMJ35_004700</name>
</gene>
<feature type="compositionally biased region" description="Acidic residues" evidence="1">
    <location>
        <begin position="45"/>
        <end position="54"/>
    </location>
</feature>
<evidence type="ECO:0000313" key="2">
    <source>
        <dbReference type="EMBL" id="KAK0512683.1"/>
    </source>
</evidence>
<reference evidence="2" key="1">
    <citation type="submission" date="2023-03" db="EMBL/GenBank/DDBJ databases">
        <title>Complete genome of Cladonia borealis.</title>
        <authorList>
            <person name="Park H."/>
        </authorList>
    </citation>
    <scope>NUCLEOTIDE SEQUENCE</scope>
    <source>
        <strain evidence="2">ANT050790</strain>
    </source>
</reference>
<accession>A0AA39V1U0</accession>
<name>A0AA39V1U0_9LECA</name>
<organism evidence="2 3">
    <name type="scientific">Cladonia borealis</name>
    <dbReference type="NCBI Taxonomy" id="184061"/>
    <lineage>
        <taxon>Eukaryota</taxon>
        <taxon>Fungi</taxon>
        <taxon>Dikarya</taxon>
        <taxon>Ascomycota</taxon>
        <taxon>Pezizomycotina</taxon>
        <taxon>Lecanoromycetes</taxon>
        <taxon>OSLEUM clade</taxon>
        <taxon>Lecanoromycetidae</taxon>
        <taxon>Lecanorales</taxon>
        <taxon>Lecanorineae</taxon>
        <taxon>Cladoniaceae</taxon>
        <taxon>Cladonia</taxon>
    </lineage>
</organism>
<keyword evidence="3" id="KW-1185">Reference proteome</keyword>
<feature type="region of interest" description="Disordered" evidence="1">
    <location>
        <begin position="20"/>
        <end position="54"/>
    </location>
</feature>
<proteinExistence type="predicted"/>
<feature type="region of interest" description="Disordered" evidence="1">
    <location>
        <begin position="84"/>
        <end position="106"/>
    </location>
</feature>
<feature type="compositionally biased region" description="Polar residues" evidence="1">
    <location>
        <begin position="96"/>
        <end position="106"/>
    </location>
</feature>
<dbReference type="EMBL" id="JAFEKC020000009">
    <property type="protein sequence ID" value="KAK0512683.1"/>
    <property type="molecule type" value="Genomic_DNA"/>
</dbReference>
<comment type="caution">
    <text evidence="2">The sequence shown here is derived from an EMBL/GenBank/DDBJ whole genome shotgun (WGS) entry which is preliminary data.</text>
</comment>
<protein>
    <submittedName>
        <fullName evidence="2">Uncharacterized protein</fullName>
    </submittedName>
</protein>
<dbReference type="AlphaFoldDB" id="A0AA39V1U0"/>
<evidence type="ECO:0000256" key="1">
    <source>
        <dbReference type="SAM" id="MobiDB-lite"/>
    </source>
</evidence>
<feature type="compositionally biased region" description="Acidic residues" evidence="1">
    <location>
        <begin position="21"/>
        <end position="36"/>
    </location>
</feature>
<evidence type="ECO:0000313" key="3">
    <source>
        <dbReference type="Proteomes" id="UP001166286"/>
    </source>
</evidence>
<sequence length="372" mass="43028">MPQPLFYVGPEDVLEQYSVEDSVDDSMDDLADDSTDADVQTEVSSESEIEEEPQAEYMTEAIRSSVTDMMSTCGYLYPQFRVPPPSPASSSTTSSNGALTPSGEISSEPTPSFLRFYDYHDLNNDNYFPGLLADRETVIIGFLFHNAIEGLYGPLNLKDLAMVLKFRNKHYKHWQSLTEKMVLRGFMEMLGAHKEPNSTVKDWYSLYKRDTTGESNDYFKELKAQLLKDLQCAKHEQDEVENNCIFVKKGSYPAGPDGVKERSWIAFGRPYLSVEEHKENMPNSTFKSWYFLHNNPPTGNSRTYFREITAQLLQELDDVERERDEVQEKCFFVKEGDEEKERIWVSFDGPRFMMKNHEQNMLSVQRWIENTE</sequence>
<dbReference type="Proteomes" id="UP001166286">
    <property type="component" value="Unassembled WGS sequence"/>
</dbReference>